<name>A0ABV5CLG4_9ACTN</name>
<protein>
    <submittedName>
        <fullName evidence="2">Amidase</fullName>
    </submittedName>
</protein>
<dbReference type="RefSeq" id="WP_375733530.1">
    <property type="nucleotide sequence ID" value="NZ_JBCGDC010000013.1"/>
</dbReference>
<proteinExistence type="predicted"/>
<sequence>MVVRRRASYVRRVSIWITRFDPPAANPSGLVRVAVKDAIDMAGVITTAGCVAVRDRATLAASDARCLAGVRSAGAYIVGKTTLTELCVSPAGDNATFGTPVNPVAPDRIPGGSSSGSAVAVANGEADIGLGTDTGGSVRIPAACCAIVGLKTTWGRVPTEGVWPLAPSLDTVGPMARDVAGVVTGMRLLEPDWTVASRPARRVGRLRIDGVDPAVEEVVDAALHAVGLTVREVRLPGWEQTYDALDTIILGELWRAHHSLLDADGVGEFVSGGLCAGRDITEQQLAEAMVTRAAWQAEVAAALDEVDVLALPTLVASPPLLTAFAGFPLTRLTAPFNLAGVPAISMPIPSPDFPVPASLQLVGPMYGEGLLCATGLAIESALNNSETRIRRQSRYGHSEAPTTIP</sequence>
<dbReference type="SUPFAM" id="SSF75304">
    <property type="entry name" value="Amidase signature (AS) enzymes"/>
    <property type="match status" value="1"/>
</dbReference>
<gene>
    <name evidence="2" type="ORF">AAFH96_06925</name>
</gene>
<dbReference type="InterPro" id="IPR000120">
    <property type="entry name" value="Amidase"/>
</dbReference>
<evidence type="ECO:0000313" key="3">
    <source>
        <dbReference type="Proteomes" id="UP001582793"/>
    </source>
</evidence>
<dbReference type="Proteomes" id="UP001582793">
    <property type="component" value="Unassembled WGS sequence"/>
</dbReference>
<accession>A0ABV5CLG4</accession>
<dbReference type="InterPro" id="IPR023631">
    <property type="entry name" value="Amidase_dom"/>
</dbReference>
<dbReference type="InterPro" id="IPR020556">
    <property type="entry name" value="Amidase_CS"/>
</dbReference>
<dbReference type="InterPro" id="IPR036928">
    <property type="entry name" value="AS_sf"/>
</dbReference>
<dbReference type="PANTHER" id="PTHR11895">
    <property type="entry name" value="TRANSAMIDASE"/>
    <property type="match status" value="1"/>
</dbReference>
<keyword evidence="3" id="KW-1185">Reference proteome</keyword>
<dbReference type="Pfam" id="PF01425">
    <property type="entry name" value="Amidase"/>
    <property type="match status" value="1"/>
</dbReference>
<dbReference type="PANTHER" id="PTHR11895:SF176">
    <property type="entry name" value="AMIDASE AMID-RELATED"/>
    <property type="match status" value="1"/>
</dbReference>
<evidence type="ECO:0000313" key="2">
    <source>
        <dbReference type="EMBL" id="MFB6392842.1"/>
    </source>
</evidence>
<comment type="caution">
    <text evidence="2">The sequence shown here is derived from an EMBL/GenBank/DDBJ whole genome shotgun (WGS) entry which is preliminary data.</text>
</comment>
<dbReference type="Gene3D" id="3.90.1300.10">
    <property type="entry name" value="Amidase signature (AS) domain"/>
    <property type="match status" value="1"/>
</dbReference>
<dbReference type="EMBL" id="JBCGDC010000013">
    <property type="protein sequence ID" value="MFB6392842.1"/>
    <property type="molecule type" value="Genomic_DNA"/>
</dbReference>
<feature type="domain" description="Amidase" evidence="1">
    <location>
        <begin position="33"/>
        <end position="372"/>
    </location>
</feature>
<reference evidence="2 3" key="1">
    <citation type="submission" date="2024-04" db="EMBL/GenBank/DDBJ databases">
        <title>Polymorphospora sp. isolated from Baiyangdian Lake in Xiong'an New Area.</title>
        <authorList>
            <person name="Zhang X."/>
            <person name="Liu J."/>
        </authorList>
    </citation>
    <scope>NUCLEOTIDE SEQUENCE [LARGE SCALE GENOMIC DNA]</scope>
    <source>
        <strain evidence="2 3">2-325</strain>
    </source>
</reference>
<evidence type="ECO:0000259" key="1">
    <source>
        <dbReference type="Pfam" id="PF01425"/>
    </source>
</evidence>
<dbReference type="PROSITE" id="PS00571">
    <property type="entry name" value="AMIDASES"/>
    <property type="match status" value="1"/>
</dbReference>
<organism evidence="2 3">
    <name type="scientific">Polymorphospora lycopeni</name>
    <dbReference type="NCBI Taxonomy" id="3140240"/>
    <lineage>
        <taxon>Bacteria</taxon>
        <taxon>Bacillati</taxon>
        <taxon>Actinomycetota</taxon>
        <taxon>Actinomycetes</taxon>
        <taxon>Micromonosporales</taxon>
        <taxon>Micromonosporaceae</taxon>
        <taxon>Polymorphospora</taxon>
    </lineage>
</organism>